<keyword evidence="2" id="KW-1185">Reference proteome</keyword>
<dbReference type="Proteomes" id="UP000825483">
    <property type="component" value="Unassembled WGS sequence"/>
</dbReference>
<evidence type="ECO:0000313" key="1">
    <source>
        <dbReference type="EMBL" id="GJG60183.1"/>
    </source>
</evidence>
<gene>
    <name evidence="1" type="ORF">PRLR5076_30340</name>
</gene>
<evidence type="ECO:0000313" key="2">
    <source>
        <dbReference type="Proteomes" id="UP000825483"/>
    </source>
</evidence>
<organism evidence="1 2">
    <name type="scientific">Prevotella lacticifex</name>
    <dbReference type="NCBI Taxonomy" id="2854755"/>
    <lineage>
        <taxon>Bacteria</taxon>
        <taxon>Pseudomonadati</taxon>
        <taxon>Bacteroidota</taxon>
        <taxon>Bacteroidia</taxon>
        <taxon>Bacteroidales</taxon>
        <taxon>Prevotellaceae</taxon>
        <taxon>Prevotella</taxon>
    </lineage>
</organism>
<sequence>MPAMAQDSDEDEIDNTLQFVDSKGNVIADGSEITVDSLEDEGFQCQVSSGLFVNNTSSETVYAGMEVNITRLDNGFISCCFPVNCQIGKHVGTFSTMAGAIDGGTQNKTIQTEWVPSDATSYGQASAVFRICMYVKGPGTKYIPTGYGPSVTINFVNRNPAGIKSIGTSTAGKKVAAIYNVRGESLSQMQKGLNIVRYTDGTVKKLLL</sequence>
<reference evidence="1" key="1">
    <citation type="journal article" date="2022" name="Int. J. Syst. Evol. Microbiol.">
        <title>Prevotella lacticifex sp. nov., isolated from the rumen of cows.</title>
        <authorList>
            <person name="Shinkai T."/>
            <person name="Ikeyama N."/>
            <person name="Kumagai M."/>
            <person name="Ohmori H."/>
            <person name="Sakamoto M."/>
            <person name="Ohkuma M."/>
            <person name="Mitsumori M."/>
        </authorList>
    </citation>
    <scope>NUCLEOTIDE SEQUENCE</scope>
    <source>
        <strain evidence="1">R5076</strain>
    </source>
</reference>
<accession>A0A9R1CZQ2</accession>
<name>A0A9R1CZQ2_9BACT</name>
<protein>
    <submittedName>
        <fullName evidence="1">Uncharacterized protein</fullName>
    </submittedName>
</protein>
<proteinExistence type="predicted"/>
<comment type="caution">
    <text evidence="1">The sequence shown here is derived from an EMBL/GenBank/DDBJ whole genome shotgun (WGS) entry which is preliminary data.</text>
</comment>
<dbReference type="AlphaFoldDB" id="A0A9R1CZQ2"/>
<dbReference type="EMBL" id="BPUB01000003">
    <property type="protein sequence ID" value="GJG60183.1"/>
    <property type="molecule type" value="Genomic_DNA"/>
</dbReference>